<evidence type="ECO:0000256" key="2">
    <source>
        <dbReference type="SAM" id="Phobius"/>
    </source>
</evidence>
<comment type="caution">
    <text evidence="3">The sequence shown here is derived from an EMBL/GenBank/DDBJ whole genome shotgun (WGS) entry which is preliminary data.</text>
</comment>
<accession>A0A9P5RZ12</accession>
<gene>
    <name evidence="3" type="ORF">BG015_007514</name>
</gene>
<dbReference type="AlphaFoldDB" id="A0A9P5RZ12"/>
<keyword evidence="2" id="KW-0812">Transmembrane</keyword>
<feature type="region of interest" description="Disordered" evidence="1">
    <location>
        <begin position="511"/>
        <end position="569"/>
    </location>
</feature>
<organism evidence="3 4">
    <name type="scientific">Linnemannia schmuckeri</name>
    <dbReference type="NCBI Taxonomy" id="64567"/>
    <lineage>
        <taxon>Eukaryota</taxon>
        <taxon>Fungi</taxon>
        <taxon>Fungi incertae sedis</taxon>
        <taxon>Mucoromycota</taxon>
        <taxon>Mortierellomycotina</taxon>
        <taxon>Mortierellomycetes</taxon>
        <taxon>Mortierellales</taxon>
        <taxon>Mortierellaceae</taxon>
        <taxon>Linnemannia</taxon>
    </lineage>
</organism>
<evidence type="ECO:0000256" key="1">
    <source>
        <dbReference type="SAM" id="MobiDB-lite"/>
    </source>
</evidence>
<keyword evidence="4" id="KW-1185">Reference proteome</keyword>
<sequence>MAAKNITIPRYTAACLAADEGNGIYLVGSPSPGLIELNFISDFSAKTLDRVGSKLDSSVWTTGAGKACFTYPYPKTANRAIQILQFGSYSTYFSIAYPDGTIGTSSFFRERAFVSPRLFAWSGSLGDYDMFSLVTNYTFPGYSNWAGLRLSFLSNTGNTGSLFGYGLTTFPAADPLLAVGTYTASTGTLSSGYTIVFDKANQGKAYLTSGSTTAFQGSTESVMTLAPYVAVNMNNIVLSADALGITMAGTGYILDKVNGGNYTVIYSITPGATFELKQVTAKGGAPLFLPSMAGAAYGKQIVTYSVPPSGGDAYFNSFDTVSGTWSGSNLIRLPGDDSTTNPDGKPSTPIGAIVGGVVGGLLVIALAVFFFVRRRRQSAQKYIPAAQAVHQTSEVNKFDGANQGHVQPPAQQIQYDQPPVQYIQYEQPQPSFTQSYQVQYDPNQIQQSSQGQQVQYSLAHAQPDQGYVSYDHQGGGGYQPPIFVPSPVSQQGSETLTPTPYKLFQPAGAAASESVGSPMSTTAYGSPYVSPSSYRDSTYPPGTPESSHAKPDKTSVPQGPQYIPPAGES</sequence>
<protein>
    <submittedName>
        <fullName evidence="3">Uncharacterized protein</fullName>
    </submittedName>
</protein>
<name>A0A9P5RZ12_9FUNG</name>
<reference evidence="3" key="1">
    <citation type="journal article" date="2020" name="Fungal Divers.">
        <title>Resolving the Mortierellaceae phylogeny through synthesis of multi-gene phylogenetics and phylogenomics.</title>
        <authorList>
            <person name="Vandepol N."/>
            <person name="Liber J."/>
            <person name="Desiro A."/>
            <person name="Na H."/>
            <person name="Kennedy M."/>
            <person name="Barry K."/>
            <person name="Grigoriev I.V."/>
            <person name="Miller A.N."/>
            <person name="O'Donnell K."/>
            <person name="Stajich J.E."/>
            <person name="Bonito G."/>
        </authorList>
    </citation>
    <scope>NUCLEOTIDE SEQUENCE</scope>
    <source>
        <strain evidence="3">NRRL 6426</strain>
    </source>
</reference>
<proteinExistence type="predicted"/>
<feature type="compositionally biased region" description="Polar residues" evidence="1">
    <location>
        <begin position="514"/>
        <end position="536"/>
    </location>
</feature>
<evidence type="ECO:0000313" key="3">
    <source>
        <dbReference type="EMBL" id="KAF9150668.1"/>
    </source>
</evidence>
<dbReference type="Proteomes" id="UP000748756">
    <property type="component" value="Unassembled WGS sequence"/>
</dbReference>
<feature type="transmembrane region" description="Helical" evidence="2">
    <location>
        <begin position="350"/>
        <end position="372"/>
    </location>
</feature>
<dbReference type="EMBL" id="JAAAUQ010000394">
    <property type="protein sequence ID" value="KAF9150668.1"/>
    <property type="molecule type" value="Genomic_DNA"/>
</dbReference>
<keyword evidence="2" id="KW-1133">Transmembrane helix</keyword>
<evidence type="ECO:0000313" key="4">
    <source>
        <dbReference type="Proteomes" id="UP000748756"/>
    </source>
</evidence>
<dbReference type="OrthoDB" id="2369364at2759"/>
<keyword evidence="2" id="KW-0472">Membrane</keyword>